<evidence type="ECO:0000313" key="3">
    <source>
        <dbReference type="EMBL" id="ATB26596.1"/>
    </source>
</evidence>
<dbReference type="InterPro" id="IPR011528">
    <property type="entry name" value="NERD"/>
</dbReference>
<proteinExistence type="predicted"/>
<evidence type="ECO:0000256" key="1">
    <source>
        <dbReference type="SAM" id="MobiDB-lite"/>
    </source>
</evidence>
<feature type="region of interest" description="Disordered" evidence="1">
    <location>
        <begin position="1"/>
        <end position="22"/>
    </location>
</feature>
<dbReference type="Proteomes" id="UP000217289">
    <property type="component" value="Chromosome"/>
</dbReference>
<evidence type="ECO:0000259" key="2">
    <source>
        <dbReference type="PROSITE" id="PS50965"/>
    </source>
</evidence>
<organism evidence="3 4">
    <name type="scientific">Melittangium boletus DSM 14713</name>
    <dbReference type="NCBI Taxonomy" id="1294270"/>
    <lineage>
        <taxon>Bacteria</taxon>
        <taxon>Pseudomonadati</taxon>
        <taxon>Myxococcota</taxon>
        <taxon>Myxococcia</taxon>
        <taxon>Myxococcales</taxon>
        <taxon>Cystobacterineae</taxon>
        <taxon>Archangiaceae</taxon>
        <taxon>Melittangium</taxon>
    </lineage>
</organism>
<dbReference type="RefSeq" id="WP_157774681.1">
    <property type="nucleotide sequence ID" value="NZ_CP022163.1"/>
</dbReference>
<protein>
    <recommendedName>
        <fullName evidence="2">NERD domain-containing protein</fullName>
    </recommendedName>
</protein>
<dbReference type="EMBL" id="CP022163">
    <property type="protein sequence ID" value="ATB26596.1"/>
    <property type="molecule type" value="Genomic_DNA"/>
</dbReference>
<dbReference type="AlphaFoldDB" id="A0A286SG92"/>
<dbReference type="KEGG" id="mbd:MEBOL_000024"/>
<accession>A0A286SG92</accession>
<feature type="domain" description="NERD" evidence="2">
    <location>
        <begin position="43"/>
        <end position="140"/>
    </location>
</feature>
<feature type="compositionally biased region" description="Basic residues" evidence="1">
    <location>
        <begin position="1"/>
        <end position="14"/>
    </location>
</feature>
<gene>
    <name evidence="3" type="ORF">MEBOL_000024</name>
</gene>
<keyword evidence="4" id="KW-1185">Reference proteome</keyword>
<dbReference type="OrthoDB" id="9813328at2"/>
<reference evidence="3 4" key="1">
    <citation type="submission" date="2017-06" db="EMBL/GenBank/DDBJ databases">
        <authorList>
            <person name="Kim H.J."/>
            <person name="Triplett B.A."/>
        </authorList>
    </citation>
    <scope>NUCLEOTIDE SEQUENCE [LARGE SCALE GENOMIC DNA]</scope>
    <source>
        <strain evidence="3 4">DSM 14713</strain>
    </source>
</reference>
<sequence length="200" mass="22439">MQGVKKTRQSRTRRAPGQSAREQERLIADRTLVKTAMEQAWAQGAAGEEYVGGLLNTLREKGWTAIHDLRRGSQGSNVDHLVIGPAGVFVIDTKWVSGKVWVAGSRIRVNNFPQNYLEKLEEQVFYVHERLLAASGRPSLWVQGLLVFVEPQWTVKEQPFPFGVLSDEDLLPALTRMPRRFSADEVAELARAASRAATWT</sequence>
<evidence type="ECO:0000313" key="4">
    <source>
        <dbReference type="Proteomes" id="UP000217289"/>
    </source>
</evidence>
<name>A0A286SG92_9BACT</name>
<dbReference type="Pfam" id="PF08378">
    <property type="entry name" value="NERD"/>
    <property type="match status" value="1"/>
</dbReference>
<dbReference type="PROSITE" id="PS50965">
    <property type="entry name" value="NERD"/>
    <property type="match status" value="1"/>
</dbReference>